<feature type="transmembrane region" description="Helical" evidence="7">
    <location>
        <begin position="67"/>
        <end position="91"/>
    </location>
</feature>
<dbReference type="Proteomes" id="UP000186336">
    <property type="component" value="Chromosome"/>
</dbReference>
<dbReference type="KEGG" id="tom:BWR18_06425"/>
<dbReference type="InterPro" id="IPR003439">
    <property type="entry name" value="ABC_transporter-like_ATP-bd"/>
</dbReference>
<keyword evidence="5 7" id="KW-1133">Transmembrane helix</keyword>
<protein>
    <submittedName>
        <fullName evidence="10">ABC transporter</fullName>
    </submittedName>
</protein>
<dbReference type="RefSeq" id="WP_076627216.1">
    <property type="nucleotide sequence ID" value="NZ_CP019312.1"/>
</dbReference>
<dbReference type="InterPro" id="IPR039421">
    <property type="entry name" value="Type_1_exporter"/>
</dbReference>
<evidence type="ECO:0000256" key="5">
    <source>
        <dbReference type="ARBA" id="ARBA00022989"/>
    </source>
</evidence>
<feature type="transmembrane region" description="Helical" evidence="7">
    <location>
        <begin position="257"/>
        <end position="277"/>
    </location>
</feature>
<dbReference type="Gene3D" id="3.40.50.300">
    <property type="entry name" value="P-loop containing nucleotide triphosphate hydrolases"/>
    <property type="match status" value="1"/>
</dbReference>
<dbReference type="EMBL" id="CP019312">
    <property type="protein sequence ID" value="APX11354.1"/>
    <property type="molecule type" value="Genomic_DNA"/>
</dbReference>
<dbReference type="Gene3D" id="1.20.1560.10">
    <property type="entry name" value="ABC transporter type 1, transmembrane domain"/>
    <property type="match status" value="1"/>
</dbReference>
<keyword evidence="4" id="KW-0067">ATP-binding</keyword>
<dbReference type="InterPro" id="IPR011527">
    <property type="entry name" value="ABC1_TM_dom"/>
</dbReference>
<feature type="domain" description="ABC transporter" evidence="8">
    <location>
        <begin position="345"/>
        <end position="555"/>
    </location>
</feature>
<dbReference type="PROSITE" id="PS00211">
    <property type="entry name" value="ABC_TRANSPORTER_1"/>
    <property type="match status" value="1"/>
</dbReference>
<dbReference type="AlphaFoldDB" id="A0A1P8MTI8"/>
<gene>
    <name evidence="10" type="ORF">BWR18_06425</name>
</gene>
<dbReference type="SUPFAM" id="SSF52540">
    <property type="entry name" value="P-loop containing nucleoside triphosphate hydrolases"/>
    <property type="match status" value="1"/>
</dbReference>
<dbReference type="SUPFAM" id="SSF90123">
    <property type="entry name" value="ABC transporter transmembrane region"/>
    <property type="match status" value="1"/>
</dbReference>
<keyword evidence="6 7" id="KW-0472">Membrane</keyword>
<evidence type="ECO:0000256" key="6">
    <source>
        <dbReference type="ARBA" id="ARBA00023136"/>
    </source>
</evidence>
<dbReference type="PROSITE" id="PS50893">
    <property type="entry name" value="ABC_TRANSPORTER_2"/>
    <property type="match status" value="1"/>
</dbReference>
<dbReference type="Pfam" id="PF00664">
    <property type="entry name" value="ABC_membrane"/>
    <property type="match status" value="1"/>
</dbReference>
<dbReference type="PANTHER" id="PTHR43394:SF1">
    <property type="entry name" value="ATP-BINDING CASSETTE SUB-FAMILY B MEMBER 10, MITOCHONDRIAL"/>
    <property type="match status" value="1"/>
</dbReference>
<dbReference type="GO" id="GO:0005524">
    <property type="term" value="F:ATP binding"/>
    <property type="evidence" value="ECO:0007669"/>
    <property type="project" value="UniProtKB-KW"/>
</dbReference>
<dbReference type="PROSITE" id="PS50929">
    <property type="entry name" value="ABC_TM1F"/>
    <property type="match status" value="1"/>
</dbReference>
<keyword evidence="2 7" id="KW-0812">Transmembrane</keyword>
<dbReference type="PANTHER" id="PTHR43394">
    <property type="entry name" value="ATP-DEPENDENT PERMEASE MDL1, MITOCHONDRIAL"/>
    <property type="match status" value="1"/>
</dbReference>
<organism evidence="10 11">
    <name type="scientific">Tateyamaria omphalii</name>
    <dbReference type="NCBI Taxonomy" id="299262"/>
    <lineage>
        <taxon>Bacteria</taxon>
        <taxon>Pseudomonadati</taxon>
        <taxon>Pseudomonadota</taxon>
        <taxon>Alphaproteobacteria</taxon>
        <taxon>Rhodobacterales</taxon>
        <taxon>Roseobacteraceae</taxon>
        <taxon>Tateyamaria</taxon>
    </lineage>
</organism>
<evidence type="ECO:0000259" key="8">
    <source>
        <dbReference type="PROSITE" id="PS50893"/>
    </source>
</evidence>
<name>A0A1P8MTI8_9RHOB</name>
<dbReference type="GO" id="GO:0015421">
    <property type="term" value="F:ABC-type oligopeptide transporter activity"/>
    <property type="evidence" value="ECO:0007669"/>
    <property type="project" value="TreeGrafter"/>
</dbReference>
<feature type="transmembrane region" description="Helical" evidence="7">
    <location>
        <begin position="169"/>
        <end position="191"/>
    </location>
</feature>
<accession>A0A1P8MTI8</accession>
<feature type="domain" description="ABC transmembrane type-1" evidence="9">
    <location>
        <begin position="33"/>
        <end position="312"/>
    </location>
</feature>
<dbReference type="InterPro" id="IPR027417">
    <property type="entry name" value="P-loop_NTPase"/>
</dbReference>
<dbReference type="OrthoDB" id="9808328at2"/>
<dbReference type="InterPro" id="IPR003593">
    <property type="entry name" value="AAA+_ATPase"/>
</dbReference>
<dbReference type="GO" id="GO:0016887">
    <property type="term" value="F:ATP hydrolysis activity"/>
    <property type="evidence" value="ECO:0007669"/>
    <property type="project" value="InterPro"/>
</dbReference>
<dbReference type="InterPro" id="IPR036640">
    <property type="entry name" value="ABC1_TM_sf"/>
</dbReference>
<evidence type="ECO:0000256" key="1">
    <source>
        <dbReference type="ARBA" id="ARBA00004651"/>
    </source>
</evidence>
<dbReference type="GO" id="GO:0005886">
    <property type="term" value="C:plasma membrane"/>
    <property type="evidence" value="ECO:0007669"/>
    <property type="project" value="UniProtKB-SubCell"/>
</dbReference>
<evidence type="ECO:0000259" key="9">
    <source>
        <dbReference type="PROSITE" id="PS50929"/>
    </source>
</evidence>
<proteinExistence type="predicted"/>
<feature type="transmembrane region" description="Helical" evidence="7">
    <location>
        <begin position="140"/>
        <end position="163"/>
    </location>
</feature>
<dbReference type="Pfam" id="PF00005">
    <property type="entry name" value="ABC_tran"/>
    <property type="match status" value="1"/>
</dbReference>
<dbReference type="InterPro" id="IPR017871">
    <property type="entry name" value="ABC_transporter-like_CS"/>
</dbReference>
<keyword evidence="3" id="KW-0547">Nucleotide-binding</keyword>
<evidence type="ECO:0000256" key="4">
    <source>
        <dbReference type="ARBA" id="ARBA00022840"/>
    </source>
</evidence>
<feature type="transmembrane region" description="Helical" evidence="7">
    <location>
        <begin position="33"/>
        <end position="55"/>
    </location>
</feature>
<sequence length="555" mass="60676">MTTPPAQADERREIRIGWFTPTLGKHLHLYVELVILAICVRLVTLVEPFIFQVVIDRILPFQREASLTVVAIVFLAAAAFQILFEVLATILGTLAAMRILKELAHKLYHHLFSLPFAFFRKWQVGETIARTQEINTIQNFLLDSTTSLFLDVLFIFIYIFVLFSLSPTLTMVILLALPVQIAIYAIFGPLLRRRLRVQFDMSARHQSRLVESLSGIAAFKALGAERHLTAELDRTLAHKLAAAFRVQMLSLANGKMLVGIEKLITILIIYLGAGLVFEGEMTLGELVAFHLLAARVTGPIENFSAFWEAWQNLRVSRLRLGDIVNQDTEPFDQNPALPAGITPSLHFDDVHFAYGDGAPVLDGFSLAVAPGSFALITGPSGSGKSTFGRLAAGLEKPTAGTIRLGGHDIADFDPHDVRKHVAYVPQESYLFSGTLRDNLVISNPDASDAALWEALERADAGFVRHLAGGLDTPVEEGGKSLSGGQRQRLTLARAFVANPNVLILDEPTSALDDVARRNVIAGLNAMAGDTTIIVITHAPDTFDRADAVITFGDAA</sequence>
<evidence type="ECO:0000256" key="2">
    <source>
        <dbReference type="ARBA" id="ARBA00022692"/>
    </source>
</evidence>
<reference evidence="10 11" key="1">
    <citation type="submission" date="2017-01" db="EMBL/GenBank/DDBJ databases">
        <title>Complete genome of Tateyamaria omphalii DOK1-4 isolated from seawater in Dokdo.</title>
        <authorList>
            <person name="Kim J.H."/>
            <person name="Chi W.-J."/>
        </authorList>
    </citation>
    <scope>NUCLEOTIDE SEQUENCE [LARGE SCALE GENOMIC DNA]</scope>
    <source>
        <strain evidence="10 11">DOK1-4</strain>
    </source>
</reference>
<evidence type="ECO:0000256" key="3">
    <source>
        <dbReference type="ARBA" id="ARBA00022741"/>
    </source>
</evidence>
<keyword evidence="11" id="KW-1185">Reference proteome</keyword>
<evidence type="ECO:0000313" key="10">
    <source>
        <dbReference type="EMBL" id="APX11354.1"/>
    </source>
</evidence>
<dbReference type="CDD" id="cd18782">
    <property type="entry name" value="ABC_6TM_PrtD_LapB_HlyB_like"/>
    <property type="match status" value="1"/>
</dbReference>
<evidence type="ECO:0000256" key="7">
    <source>
        <dbReference type="SAM" id="Phobius"/>
    </source>
</evidence>
<evidence type="ECO:0000313" key="11">
    <source>
        <dbReference type="Proteomes" id="UP000186336"/>
    </source>
</evidence>
<comment type="subcellular location">
    <subcellularLocation>
        <location evidence="1">Cell membrane</location>
        <topology evidence="1">Multi-pass membrane protein</topology>
    </subcellularLocation>
</comment>
<dbReference type="STRING" id="299262.BWR18_06425"/>
<dbReference type="SMART" id="SM00382">
    <property type="entry name" value="AAA"/>
    <property type="match status" value="1"/>
</dbReference>